<feature type="domain" description="G5" evidence="2">
    <location>
        <begin position="274"/>
        <end position="354"/>
    </location>
</feature>
<dbReference type="RefSeq" id="WP_166530712.1">
    <property type="nucleotide sequence ID" value="NZ_JAGSOT010000053.1"/>
</dbReference>
<dbReference type="SUPFAM" id="SSF54106">
    <property type="entry name" value="LysM domain"/>
    <property type="match status" value="1"/>
</dbReference>
<dbReference type="Gene3D" id="3.10.350.10">
    <property type="entry name" value="LysM domain"/>
    <property type="match status" value="1"/>
</dbReference>
<evidence type="ECO:0000313" key="4">
    <source>
        <dbReference type="EMBL" id="MBR7797413.1"/>
    </source>
</evidence>
<dbReference type="Pfam" id="PF01551">
    <property type="entry name" value="Peptidase_M23"/>
    <property type="match status" value="1"/>
</dbReference>
<dbReference type="InterPro" id="IPR036779">
    <property type="entry name" value="LysM_dom_sf"/>
</dbReference>
<organism evidence="4 5">
    <name type="scientific">Virgibacillus salarius</name>
    <dbReference type="NCBI Taxonomy" id="447199"/>
    <lineage>
        <taxon>Bacteria</taxon>
        <taxon>Bacillati</taxon>
        <taxon>Bacillota</taxon>
        <taxon>Bacilli</taxon>
        <taxon>Bacillales</taxon>
        <taxon>Bacillaceae</taxon>
        <taxon>Virgibacillus</taxon>
    </lineage>
</organism>
<name>A0A941E0A0_9BACI</name>
<dbReference type="Pfam" id="PF07501">
    <property type="entry name" value="G5"/>
    <property type="match status" value="1"/>
</dbReference>
<dbReference type="InterPro" id="IPR011098">
    <property type="entry name" value="G5_dom"/>
</dbReference>
<dbReference type="CDD" id="cd12797">
    <property type="entry name" value="M23_peptidase"/>
    <property type="match status" value="1"/>
</dbReference>
<dbReference type="InterPro" id="IPR018392">
    <property type="entry name" value="LysM"/>
</dbReference>
<comment type="caution">
    <text evidence="4">The sequence shown here is derived from an EMBL/GenBank/DDBJ whole genome shotgun (WGS) entry which is preliminary data.</text>
</comment>
<accession>A0A941E0A0</accession>
<evidence type="ECO:0000313" key="5">
    <source>
        <dbReference type="Proteomes" id="UP000675284"/>
    </source>
</evidence>
<dbReference type="PROSITE" id="PS51109">
    <property type="entry name" value="G5"/>
    <property type="match status" value="1"/>
</dbReference>
<reference evidence="4" key="1">
    <citation type="submission" date="2021-04" db="EMBL/GenBank/DDBJ databases">
        <title>Isolation and polyphasic classification of algal microorganism.</title>
        <authorList>
            <person name="Wang S."/>
        </authorList>
    </citation>
    <scope>NUCLEOTIDE SEQUENCE</scope>
    <source>
        <strain evidence="4">720a</strain>
    </source>
</reference>
<dbReference type="Proteomes" id="UP000675284">
    <property type="component" value="Unassembled WGS sequence"/>
</dbReference>
<dbReference type="PROSITE" id="PS51782">
    <property type="entry name" value="LYSM"/>
    <property type="match status" value="1"/>
</dbReference>
<dbReference type="InterPro" id="IPR016047">
    <property type="entry name" value="M23ase_b-sheet_dom"/>
</dbReference>
<keyword evidence="5" id="KW-1185">Reference proteome</keyword>
<sequence length="483" mass="53659">MFTKGKKASSSLYIKLGVFLLIATFFTVSTVYAADDLKTVYHVYIDGEHIGKVDNEQAIQQMIDKKIAIVEHNDDNLTLRPKQDISLISEKVFNPTFDNEKVLAAVQENITIEAEAIELKIGDKSVGFFKDYETAEQVIASYKAEYVEKQEWQALEEKMAVNPDNQRPTKITADDLEVGDRIVTSIELSNRVTYTDGVIDPEKLLTVEQGLTMMKKGTLEEQVHKVDEGEVLGEIASKYNLSMEELLELNKSLAEDSVLHVNQAIHVTAYRPFAEVVVKEAHVAEENVKHETKVIKSDELYKGEEKVKQQGKHGKKEVLYAMEKRNGEEINQTVIDEKIIKKPQKEIIIKGTKVIPSRGTGKLTWPAVGGHISSPMGKRWGSVHKGIDIAGPSSRTIKAADNGTIVSAGYDNGGYGNKIVINHNNGMKTIYAHLASMDVEAGETVEKGSKIGVMGTTGRSTGIHLHFELYKDGVRKDPTDYLK</sequence>
<dbReference type="PANTHER" id="PTHR21666">
    <property type="entry name" value="PEPTIDASE-RELATED"/>
    <property type="match status" value="1"/>
</dbReference>
<dbReference type="Gene3D" id="2.70.70.10">
    <property type="entry name" value="Glucose Permease (Domain IIA)"/>
    <property type="match status" value="1"/>
</dbReference>
<dbReference type="SMART" id="SM00257">
    <property type="entry name" value="LysM"/>
    <property type="match status" value="1"/>
</dbReference>
<dbReference type="SUPFAM" id="SSF51261">
    <property type="entry name" value="Duplicated hybrid motif"/>
    <property type="match status" value="1"/>
</dbReference>
<protein>
    <submittedName>
        <fullName evidence="4">M23 family metallopeptidase</fullName>
    </submittedName>
</protein>
<keyword evidence="1" id="KW-0732">Signal</keyword>
<gene>
    <name evidence="4" type="ORF">KCX74_15355</name>
</gene>
<proteinExistence type="predicted"/>
<dbReference type="Gene3D" id="2.20.230.10">
    <property type="entry name" value="Resuscitation-promoting factor rpfb"/>
    <property type="match status" value="1"/>
</dbReference>
<dbReference type="Pfam" id="PF01476">
    <property type="entry name" value="LysM"/>
    <property type="match status" value="1"/>
</dbReference>
<dbReference type="GO" id="GO:0004222">
    <property type="term" value="F:metalloendopeptidase activity"/>
    <property type="evidence" value="ECO:0007669"/>
    <property type="project" value="TreeGrafter"/>
</dbReference>
<dbReference type="EMBL" id="JAGSOT010000053">
    <property type="protein sequence ID" value="MBR7797413.1"/>
    <property type="molecule type" value="Genomic_DNA"/>
</dbReference>
<evidence type="ECO:0000259" key="3">
    <source>
        <dbReference type="PROSITE" id="PS51782"/>
    </source>
</evidence>
<dbReference type="InterPro" id="IPR050570">
    <property type="entry name" value="Cell_wall_metabolism_enzyme"/>
</dbReference>
<dbReference type="CDD" id="cd00118">
    <property type="entry name" value="LysM"/>
    <property type="match status" value="1"/>
</dbReference>
<evidence type="ECO:0000259" key="2">
    <source>
        <dbReference type="PROSITE" id="PS51109"/>
    </source>
</evidence>
<feature type="domain" description="LysM" evidence="3">
    <location>
        <begin position="222"/>
        <end position="267"/>
    </location>
</feature>
<dbReference type="InterPro" id="IPR011055">
    <property type="entry name" value="Dup_hybrid_motif"/>
</dbReference>
<dbReference type="PANTHER" id="PTHR21666:SF270">
    <property type="entry name" value="MUREIN HYDROLASE ACTIVATOR ENVC"/>
    <property type="match status" value="1"/>
</dbReference>
<dbReference type="AlphaFoldDB" id="A0A941E0A0"/>
<dbReference type="SMART" id="SM01208">
    <property type="entry name" value="G5"/>
    <property type="match status" value="1"/>
</dbReference>
<evidence type="ECO:0000256" key="1">
    <source>
        <dbReference type="ARBA" id="ARBA00022729"/>
    </source>
</evidence>